<comment type="caution">
    <text evidence="7">The sequence shown here is derived from an EMBL/GenBank/DDBJ whole genome shotgun (WGS) entry which is preliminary data.</text>
</comment>
<dbReference type="Pfam" id="PF13520">
    <property type="entry name" value="AA_permease_2"/>
    <property type="match status" value="1"/>
</dbReference>
<comment type="subcellular location">
    <subcellularLocation>
        <location evidence="1">Cell membrane</location>
        <topology evidence="1">Multi-pass membrane protein</topology>
    </subcellularLocation>
</comment>
<proteinExistence type="predicted"/>
<name>A0A7Z0D7Q1_9ACTN</name>
<feature type="transmembrane region" description="Helical" evidence="6">
    <location>
        <begin position="336"/>
        <end position="356"/>
    </location>
</feature>
<accession>A0A7Z0D7Q1</accession>
<dbReference type="PIRSF" id="PIRSF006060">
    <property type="entry name" value="AA_transporter"/>
    <property type="match status" value="1"/>
</dbReference>
<feature type="transmembrane region" description="Helical" evidence="6">
    <location>
        <begin position="163"/>
        <end position="183"/>
    </location>
</feature>
<dbReference type="AlphaFoldDB" id="A0A7Z0D7Q1"/>
<keyword evidence="2" id="KW-1003">Cell membrane</keyword>
<dbReference type="GO" id="GO:0022857">
    <property type="term" value="F:transmembrane transporter activity"/>
    <property type="evidence" value="ECO:0007669"/>
    <property type="project" value="InterPro"/>
</dbReference>
<feature type="transmembrane region" description="Helical" evidence="6">
    <location>
        <begin position="422"/>
        <end position="444"/>
    </location>
</feature>
<evidence type="ECO:0000313" key="7">
    <source>
        <dbReference type="EMBL" id="NYI70435.1"/>
    </source>
</evidence>
<dbReference type="GO" id="GO:0005886">
    <property type="term" value="C:plasma membrane"/>
    <property type="evidence" value="ECO:0007669"/>
    <property type="project" value="UniProtKB-SubCell"/>
</dbReference>
<evidence type="ECO:0000256" key="5">
    <source>
        <dbReference type="ARBA" id="ARBA00023136"/>
    </source>
</evidence>
<dbReference type="InterPro" id="IPR002293">
    <property type="entry name" value="AA/rel_permease1"/>
</dbReference>
<reference evidence="7 8" key="1">
    <citation type="submission" date="2020-07" db="EMBL/GenBank/DDBJ databases">
        <title>Sequencing the genomes of 1000 actinobacteria strains.</title>
        <authorList>
            <person name="Klenk H.-P."/>
        </authorList>
    </citation>
    <scope>NUCLEOTIDE SEQUENCE [LARGE SCALE GENOMIC DNA]</scope>
    <source>
        <strain evidence="7 8">DSM 103164</strain>
    </source>
</reference>
<dbReference type="InterPro" id="IPR050367">
    <property type="entry name" value="APC_superfamily"/>
</dbReference>
<evidence type="ECO:0000313" key="8">
    <source>
        <dbReference type="Proteomes" id="UP000527616"/>
    </source>
</evidence>
<dbReference type="PANTHER" id="PTHR42770:SF11">
    <property type="entry name" value="INNER MEMBRANE TRANSPORT PROTEIN YBAT"/>
    <property type="match status" value="1"/>
</dbReference>
<dbReference type="Proteomes" id="UP000527616">
    <property type="component" value="Unassembled WGS sequence"/>
</dbReference>
<feature type="transmembrane region" description="Helical" evidence="6">
    <location>
        <begin position="132"/>
        <end position="151"/>
    </location>
</feature>
<feature type="transmembrane region" description="Helical" evidence="6">
    <location>
        <begin position="286"/>
        <end position="315"/>
    </location>
</feature>
<evidence type="ECO:0000256" key="4">
    <source>
        <dbReference type="ARBA" id="ARBA00022989"/>
    </source>
</evidence>
<dbReference type="RefSeq" id="WP_179444394.1">
    <property type="nucleotide sequence ID" value="NZ_JACBZS010000001.1"/>
</dbReference>
<feature type="transmembrane region" description="Helical" evidence="6">
    <location>
        <begin position="203"/>
        <end position="224"/>
    </location>
</feature>
<feature type="transmembrane region" description="Helical" evidence="6">
    <location>
        <begin position="236"/>
        <end position="259"/>
    </location>
</feature>
<feature type="transmembrane region" description="Helical" evidence="6">
    <location>
        <begin position="393"/>
        <end position="416"/>
    </location>
</feature>
<keyword evidence="8" id="KW-1185">Reference proteome</keyword>
<dbReference type="Gene3D" id="1.20.1740.10">
    <property type="entry name" value="Amino acid/polyamine transporter I"/>
    <property type="match status" value="1"/>
</dbReference>
<gene>
    <name evidence="7" type="ORF">GGQ54_000995</name>
</gene>
<feature type="transmembrane region" description="Helical" evidence="6">
    <location>
        <begin position="362"/>
        <end position="381"/>
    </location>
</feature>
<sequence length="479" mass="49823">MSELRKSLGLPTLIALGVAGVVGSSWIYTSSVFFDSYGAGGMILGLIGGAVLAACIALAYGRLTATIPRAGGEVVWTYTALGRPFGFATGWLHIGAYIASLAFYVTAFGTVLAKAFPGLQTIPLWTINDEPVHLPVLALGIVLTAVIFGLNWRGVQLGGQVQVVLFAAMLAIGLALAVTGFATGTPDNLFPAWRADQDPLGSTVRMVVPGITYLAGFSLVAIMAEEARVAPRLIGRAVVITVVGAVAFYVVVLAATAWVSPWEQTAAGKLGTITAFTDAGFPALGWAALGIAVLGLLTSFIGLFVASTRIVLALARAELLPPALGRIDARSGVPRNACVFIAVVTVVLGLLGPGAITWFLDAGGVFLGLVWVLVVAAYLILPRRFPNLRRPASALGLLPVVGAIGALAVIGFALWPGTDLSLVWPAEHLTLLGWVVLGAVLFAITRPRRPAEELQRRLLGEHAGTVLGEGRPRDDPSSG</sequence>
<evidence type="ECO:0000256" key="6">
    <source>
        <dbReference type="SAM" id="Phobius"/>
    </source>
</evidence>
<dbReference type="PANTHER" id="PTHR42770">
    <property type="entry name" value="AMINO ACID TRANSPORTER-RELATED"/>
    <property type="match status" value="1"/>
</dbReference>
<keyword evidence="3 6" id="KW-0812">Transmembrane</keyword>
<evidence type="ECO:0000256" key="2">
    <source>
        <dbReference type="ARBA" id="ARBA00022475"/>
    </source>
</evidence>
<evidence type="ECO:0000256" key="3">
    <source>
        <dbReference type="ARBA" id="ARBA00022692"/>
    </source>
</evidence>
<evidence type="ECO:0000256" key="1">
    <source>
        <dbReference type="ARBA" id="ARBA00004651"/>
    </source>
</evidence>
<keyword evidence="5 6" id="KW-0472">Membrane</keyword>
<keyword evidence="4 6" id="KW-1133">Transmembrane helix</keyword>
<protein>
    <submittedName>
        <fullName evidence="7">Amino acid transporter</fullName>
    </submittedName>
</protein>
<feature type="transmembrane region" description="Helical" evidence="6">
    <location>
        <begin position="39"/>
        <end position="60"/>
    </location>
</feature>
<feature type="transmembrane region" description="Helical" evidence="6">
    <location>
        <begin position="91"/>
        <end position="112"/>
    </location>
</feature>
<organism evidence="7 8">
    <name type="scientific">Naumannella cuiyingiana</name>
    <dbReference type="NCBI Taxonomy" id="1347891"/>
    <lineage>
        <taxon>Bacteria</taxon>
        <taxon>Bacillati</taxon>
        <taxon>Actinomycetota</taxon>
        <taxon>Actinomycetes</taxon>
        <taxon>Propionibacteriales</taxon>
        <taxon>Propionibacteriaceae</taxon>
        <taxon>Naumannella</taxon>
    </lineage>
</organism>
<dbReference type="EMBL" id="JACBZS010000001">
    <property type="protein sequence ID" value="NYI70435.1"/>
    <property type="molecule type" value="Genomic_DNA"/>
</dbReference>